<evidence type="ECO:0000256" key="3">
    <source>
        <dbReference type="ARBA" id="ARBA00022692"/>
    </source>
</evidence>
<keyword evidence="4 6" id="KW-1133">Transmembrane helix</keyword>
<evidence type="ECO:0000256" key="2">
    <source>
        <dbReference type="ARBA" id="ARBA00022475"/>
    </source>
</evidence>
<evidence type="ECO:0000256" key="1">
    <source>
        <dbReference type="ARBA" id="ARBA00004651"/>
    </source>
</evidence>
<evidence type="ECO:0000256" key="5">
    <source>
        <dbReference type="ARBA" id="ARBA00023136"/>
    </source>
</evidence>
<feature type="transmembrane region" description="Helical" evidence="6">
    <location>
        <begin position="45"/>
        <end position="70"/>
    </location>
</feature>
<dbReference type="PANTHER" id="PTHR47371:SF3">
    <property type="entry name" value="PHOSPHOGLYCEROL TRANSFERASE I"/>
    <property type="match status" value="1"/>
</dbReference>
<keyword evidence="2" id="KW-1003">Cell membrane</keyword>
<proteinExistence type="predicted"/>
<feature type="transmembrane region" description="Helical" evidence="6">
    <location>
        <begin position="165"/>
        <end position="183"/>
    </location>
</feature>
<organism evidence="8 9">
    <name type="scientific">Croceitalea vernalis</name>
    <dbReference type="NCBI Taxonomy" id="3075599"/>
    <lineage>
        <taxon>Bacteria</taxon>
        <taxon>Pseudomonadati</taxon>
        <taxon>Bacteroidota</taxon>
        <taxon>Flavobacteriia</taxon>
        <taxon>Flavobacteriales</taxon>
        <taxon>Flavobacteriaceae</taxon>
        <taxon>Croceitalea</taxon>
    </lineage>
</organism>
<comment type="subcellular location">
    <subcellularLocation>
        <location evidence="1">Cell membrane</location>
        <topology evidence="1">Multi-pass membrane protein</topology>
    </subcellularLocation>
</comment>
<dbReference type="Gene3D" id="1.25.40.10">
    <property type="entry name" value="Tetratricopeptide repeat domain"/>
    <property type="match status" value="1"/>
</dbReference>
<keyword evidence="9" id="KW-1185">Reference proteome</keyword>
<feature type="transmembrane region" description="Helical" evidence="6">
    <location>
        <begin position="82"/>
        <end position="112"/>
    </location>
</feature>
<evidence type="ECO:0000259" key="7">
    <source>
        <dbReference type="Pfam" id="PF00884"/>
    </source>
</evidence>
<accession>A0ABU3BH32</accession>
<dbReference type="CDD" id="cd16015">
    <property type="entry name" value="LTA_synthase"/>
    <property type="match status" value="1"/>
</dbReference>
<feature type="transmembrane region" description="Helical" evidence="6">
    <location>
        <begin position="132"/>
        <end position="153"/>
    </location>
</feature>
<protein>
    <submittedName>
        <fullName evidence="8">Sulfatase-like hydrolase/transferase</fullName>
    </submittedName>
</protein>
<dbReference type="SUPFAM" id="SSF48452">
    <property type="entry name" value="TPR-like"/>
    <property type="match status" value="1"/>
</dbReference>
<dbReference type="Pfam" id="PF00884">
    <property type="entry name" value="Sulfatase"/>
    <property type="match status" value="1"/>
</dbReference>
<dbReference type="EMBL" id="JAVRHU010000002">
    <property type="protein sequence ID" value="MDT0621488.1"/>
    <property type="molecule type" value="Genomic_DNA"/>
</dbReference>
<sequence>MNTSQRDRYTLKQYTRMIIAFFAILLVLTIYQYTTLYFKGVVDTVLSGSFFIAVAHQLGYASVIALILVFPFNFWENFRPAYGLNLVFSILIVLLIIEAALISYYCTALVPLGSDLLGYSFSDIKMTISNSGGISILPVLGLVVIIVLFFVMYKVTSRYYHYLGRMYPFTIILFSLFISTLFLDGKPINQNKSQYLALNLYSSTTEDTSYEANVEYPLIKSQQIEDVLGGYFDLKEEKPNIVFIIVEGLGRDFVGEGAEFGGFTPYLDSLSTKSLYWENCLSTTGRTFGVLPSLIGSLPFGKSGFMELEKYPNKLTLFSILKNNGYHTSFYQGTNSSFDGVDRFLLSENLDFVLDKSGFGNQYKLQAEDAAGSSWGYPDKELFKKSMSLPRKESQPRVEAYMTISNHEPFIPPQQAFYEKEVKQIMSKSSYDSKSEKIIKKNSNVFATLLYTDDAVKYAIEEYQNQPNYENTIFIITGDHRLIPIPQRNTMSRFHVPLIVYSPLLNTSRKMSSISSHFDVTPSLLAMLENQYELKMPKKVAWMGGALDVATEFRSTKNIPLMRNKNELKEYVSGEKVFSDGSVFELDENMDLGTSFGGSGIEDRLKAFKSVNAYVTTNDKIIPDSLAIFTIKTEKFSNSELVWFNSLLNEYDSDRLYFKARDFAFNKEYDKALLLARYILSESPSHIDTKILTGRVNAWIGNRKKSIEILNACTKMNPNYIDSYAALFDVYYWDDRHKEALELINTVKQNSSSANEIADKIARAQQEARKNRIVASN</sequence>
<evidence type="ECO:0000256" key="6">
    <source>
        <dbReference type="SAM" id="Phobius"/>
    </source>
</evidence>
<gene>
    <name evidence="8" type="ORF">RM520_07620</name>
</gene>
<dbReference type="InterPro" id="IPR000917">
    <property type="entry name" value="Sulfatase_N"/>
</dbReference>
<keyword evidence="3 6" id="KW-0812">Transmembrane</keyword>
<dbReference type="InterPro" id="IPR050448">
    <property type="entry name" value="OpgB/LTA_synthase_biosynth"/>
</dbReference>
<dbReference type="InterPro" id="IPR011990">
    <property type="entry name" value="TPR-like_helical_dom_sf"/>
</dbReference>
<evidence type="ECO:0000313" key="8">
    <source>
        <dbReference type="EMBL" id="MDT0621488.1"/>
    </source>
</evidence>
<name>A0ABU3BH32_9FLAO</name>
<evidence type="ECO:0000313" key="9">
    <source>
        <dbReference type="Proteomes" id="UP001250662"/>
    </source>
</evidence>
<dbReference type="Proteomes" id="UP001250662">
    <property type="component" value="Unassembled WGS sequence"/>
</dbReference>
<dbReference type="InterPro" id="IPR017850">
    <property type="entry name" value="Alkaline_phosphatase_core_sf"/>
</dbReference>
<feature type="transmembrane region" description="Helical" evidence="6">
    <location>
        <begin position="14"/>
        <end position="33"/>
    </location>
</feature>
<reference evidence="8 9" key="1">
    <citation type="submission" date="2023-09" db="EMBL/GenBank/DDBJ databases">
        <authorList>
            <person name="Rey-Velasco X."/>
        </authorList>
    </citation>
    <scope>NUCLEOTIDE SEQUENCE [LARGE SCALE GENOMIC DNA]</scope>
    <source>
        <strain evidence="8 9">P007</strain>
    </source>
</reference>
<evidence type="ECO:0000256" key="4">
    <source>
        <dbReference type="ARBA" id="ARBA00022989"/>
    </source>
</evidence>
<feature type="domain" description="Sulfatase N-terminal" evidence="7">
    <location>
        <begin position="239"/>
        <end position="528"/>
    </location>
</feature>
<keyword evidence="5 6" id="KW-0472">Membrane</keyword>
<dbReference type="PANTHER" id="PTHR47371">
    <property type="entry name" value="LIPOTEICHOIC ACID SYNTHASE"/>
    <property type="match status" value="1"/>
</dbReference>
<dbReference type="SUPFAM" id="SSF53649">
    <property type="entry name" value="Alkaline phosphatase-like"/>
    <property type="match status" value="1"/>
</dbReference>
<comment type="caution">
    <text evidence="8">The sequence shown here is derived from an EMBL/GenBank/DDBJ whole genome shotgun (WGS) entry which is preliminary data.</text>
</comment>
<dbReference type="RefSeq" id="WP_311387559.1">
    <property type="nucleotide sequence ID" value="NZ_JAVRHU010000002.1"/>
</dbReference>
<dbReference type="Gene3D" id="3.40.720.10">
    <property type="entry name" value="Alkaline Phosphatase, subunit A"/>
    <property type="match status" value="1"/>
</dbReference>